<protein>
    <submittedName>
        <fullName evidence="5">Helix-turn-helix domain-containing protein</fullName>
    </submittedName>
</protein>
<evidence type="ECO:0000313" key="6">
    <source>
        <dbReference type="Proteomes" id="UP000316688"/>
    </source>
</evidence>
<dbReference type="PROSITE" id="PS01124">
    <property type="entry name" value="HTH_ARAC_FAMILY_2"/>
    <property type="match status" value="1"/>
</dbReference>
<accession>A0A557RJJ0</accession>
<organism evidence="5 6">
    <name type="scientific">Spiribacter aquaticus</name>
    <dbReference type="NCBI Taxonomy" id="1935996"/>
    <lineage>
        <taxon>Bacteria</taxon>
        <taxon>Pseudomonadati</taxon>
        <taxon>Pseudomonadota</taxon>
        <taxon>Gammaproteobacteria</taxon>
        <taxon>Chromatiales</taxon>
        <taxon>Ectothiorhodospiraceae</taxon>
        <taxon>Spiribacter</taxon>
    </lineage>
</organism>
<dbReference type="InterPro" id="IPR050204">
    <property type="entry name" value="AraC_XylS_family_regulators"/>
</dbReference>
<evidence type="ECO:0000256" key="2">
    <source>
        <dbReference type="ARBA" id="ARBA00023125"/>
    </source>
</evidence>
<dbReference type="Proteomes" id="UP000316688">
    <property type="component" value="Unassembled WGS sequence"/>
</dbReference>
<dbReference type="InterPro" id="IPR018060">
    <property type="entry name" value="HTH_AraC"/>
</dbReference>
<comment type="caution">
    <text evidence="5">The sequence shown here is derived from an EMBL/GenBank/DDBJ whole genome shotgun (WGS) entry which is preliminary data.</text>
</comment>
<dbReference type="PRINTS" id="PR00032">
    <property type="entry name" value="HTHARAC"/>
</dbReference>
<evidence type="ECO:0000256" key="3">
    <source>
        <dbReference type="ARBA" id="ARBA00023163"/>
    </source>
</evidence>
<keyword evidence="2" id="KW-0238">DNA-binding</keyword>
<dbReference type="PANTHER" id="PTHR46796:SF6">
    <property type="entry name" value="ARAC SUBFAMILY"/>
    <property type="match status" value="1"/>
</dbReference>
<dbReference type="InterPro" id="IPR035418">
    <property type="entry name" value="AraC-bd_2"/>
</dbReference>
<dbReference type="EMBL" id="VMKP01000002">
    <property type="protein sequence ID" value="TVO65334.1"/>
    <property type="molecule type" value="Genomic_DNA"/>
</dbReference>
<dbReference type="Pfam" id="PF12833">
    <property type="entry name" value="HTH_18"/>
    <property type="match status" value="1"/>
</dbReference>
<proteinExistence type="predicted"/>
<dbReference type="AlphaFoldDB" id="A0A557RJJ0"/>
<keyword evidence="6" id="KW-1185">Reference proteome</keyword>
<dbReference type="SMART" id="SM00342">
    <property type="entry name" value="HTH_ARAC"/>
    <property type="match status" value="1"/>
</dbReference>
<gene>
    <name evidence="5" type="ORF">FPL11_04410</name>
</gene>
<dbReference type="SUPFAM" id="SSF46689">
    <property type="entry name" value="Homeodomain-like"/>
    <property type="match status" value="1"/>
</dbReference>
<dbReference type="InterPro" id="IPR020449">
    <property type="entry name" value="Tscrpt_reg_AraC-type_HTH"/>
</dbReference>
<evidence type="ECO:0000313" key="5">
    <source>
        <dbReference type="EMBL" id="TVO65334.1"/>
    </source>
</evidence>
<dbReference type="GO" id="GO:0003700">
    <property type="term" value="F:DNA-binding transcription factor activity"/>
    <property type="evidence" value="ECO:0007669"/>
    <property type="project" value="InterPro"/>
</dbReference>
<dbReference type="GO" id="GO:0043565">
    <property type="term" value="F:sequence-specific DNA binding"/>
    <property type="evidence" value="ECO:0007669"/>
    <property type="project" value="InterPro"/>
</dbReference>
<sequence length="368" mass="41983">MRALVCRRRGRGMQDYRPGRGEAAVQAPPHAVFELDEVPTRERYEVWQDSISCIFEVDTARNRREEGFFARVDAHMLGPLMLARSATTEHDWQRNEAVMARDGMDHYMIQLFERGQMSWEVGAGRRELPRDGLVVFDLTRPAVSRTTDFCNLSLIIPRDLLEPQLRQPDSQHMRMLAPAHPTVRMLHDHMRMLKRFADCLTLQQASELLPVTLGMVSTCLNHSITAESPFEHNAIARVRLAAIRRFIEANLANPRLSADWIAAEVGMSRSKLYQLFERLGGVGAYIRERRLRQAMLALVSPEEAHRTLLDIALASGYTSDAAFSRAFRRRYGVCPSTVRREGLAATEPVADPGCVDRRYEHWLHHLSA</sequence>
<dbReference type="Gene3D" id="1.10.10.60">
    <property type="entry name" value="Homeodomain-like"/>
    <property type="match status" value="1"/>
</dbReference>
<keyword evidence="1" id="KW-0805">Transcription regulation</keyword>
<dbReference type="PANTHER" id="PTHR46796">
    <property type="entry name" value="HTH-TYPE TRANSCRIPTIONAL ACTIVATOR RHAS-RELATED"/>
    <property type="match status" value="1"/>
</dbReference>
<evidence type="ECO:0000259" key="4">
    <source>
        <dbReference type="PROSITE" id="PS01124"/>
    </source>
</evidence>
<reference evidence="5 6" key="1">
    <citation type="submission" date="2019-07" db="EMBL/GenBank/DDBJ databases">
        <title>Reclasification of Spiribacter aquaticus.</title>
        <authorList>
            <person name="Leon M.J."/>
            <person name="Sanchez-Porro C."/>
            <person name="Ventosa A."/>
        </authorList>
    </citation>
    <scope>NUCLEOTIDE SEQUENCE [LARGE SCALE GENOMIC DNA]</scope>
    <source>
        <strain evidence="5 6">SP30</strain>
    </source>
</reference>
<name>A0A557RJJ0_9GAMM</name>
<dbReference type="Pfam" id="PF14525">
    <property type="entry name" value="AraC_binding_2"/>
    <property type="match status" value="1"/>
</dbReference>
<evidence type="ECO:0000256" key="1">
    <source>
        <dbReference type="ARBA" id="ARBA00023015"/>
    </source>
</evidence>
<feature type="domain" description="HTH araC/xylS-type" evidence="4">
    <location>
        <begin position="241"/>
        <end position="341"/>
    </location>
</feature>
<keyword evidence="3" id="KW-0804">Transcription</keyword>
<dbReference type="InterPro" id="IPR009057">
    <property type="entry name" value="Homeodomain-like_sf"/>
</dbReference>